<evidence type="ECO:0000256" key="3">
    <source>
        <dbReference type="SAM" id="Phobius"/>
    </source>
</evidence>
<dbReference type="Proteomes" id="UP001280121">
    <property type="component" value="Unassembled WGS sequence"/>
</dbReference>
<evidence type="ECO:0000256" key="2">
    <source>
        <dbReference type="ARBA" id="ARBA00022734"/>
    </source>
</evidence>
<dbReference type="AlphaFoldDB" id="A0AAD9U312"/>
<protein>
    <recommendedName>
        <fullName evidence="4">Legume lectin domain-containing protein</fullName>
    </recommendedName>
</protein>
<dbReference type="InterPro" id="IPR001220">
    <property type="entry name" value="Legume_lectin_dom"/>
</dbReference>
<dbReference type="PROSITE" id="PS00307">
    <property type="entry name" value="LECTIN_LEGUME_BETA"/>
    <property type="match status" value="1"/>
</dbReference>
<dbReference type="InterPro" id="IPR019825">
    <property type="entry name" value="Lectin_legB_Mn/Ca_BS"/>
</dbReference>
<keyword evidence="3" id="KW-0812">Transmembrane</keyword>
<evidence type="ECO:0000259" key="4">
    <source>
        <dbReference type="Pfam" id="PF00139"/>
    </source>
</evidence>
<dbReference type="Pfam" id="PF00139">
    <property type="entry name" value="Lectin_legB"/>
    <property type="match status" value="1"/>
</dbReference>
<dbReference type="InterPro" id="IPR000985">
    <property type="entry name" value="Lectin_LegA_CS"/>
</dbReference>
<name>A0AAD9U312_9ROSI</name>
<sequence>MNRSRDASISPDGFLSLAKNQADKSNGDSVGRAVYAKEMHLWDAGTGLISNCEDFDPPESPIVAVEFDTFKNSYDSSNNHVVFLGNSSLSYEVNLSKVLPEWVSVGFSSATGAGVEIHYILSWEFNSTKLISHQGEGAIPPMSNNGNNPPTSNKGGANIGVVIGSVVGGLVLVGGIISTLVFGWRRRRRRRSRQGRP</sequence>
<comment type="similarity">
    <text evidence="1">Belongs to the leguminous lectin family.</text>
</comment>
<dbReference type="PANTHER" id="PTHR32401:SF47">
    <property type="entry name" value="LEGUME LECTIN DOMAIN-CONTAINING PROTEIN"/>
    <property type="match status" value="1"/>
</dbReference>
<keyword evidence="3" id="KW-1133">Transmembrane helix</keyword>
<dbReference type="PROSITE" id="PS00308">
    <property type="entry name" value="LECTIN_LEGUME_ALPHA"/>
    <property type="match status" value="1"/>
</dbReference>
<dbReference type="EMBL" id="JANJYI010000006">
    <property type="protein sequence ID" value="KAK2646429.1"/>
    <property type="molecule type" value="Genomic_DNA"/>
</dbReference>
<evidence type="ECO:0000256" key="1">
    <source>
        <dbReference type="ARBA" id="ARBA00007606"/>
    </source>
</evidence>
<keyword evidence="2" id="KW-0430">Lectin</keyword>
<accession>A0AAD9U312</accession>
<reference evidence="5" key="1">
    <citation type="journal article" date="2023" name="Plant J.">
        <title>Genome sequences and population genomics provide insights into the demographic history, inbreeding, and mutation load of two 'living fossil' tree species of Dipteronia.</title>
        <authorList>
            <person name="Feng Y."/>
            <person name="Comes H.P."/>
            <person name="Chen J."/>
            <person name="Zhu S."/>
            <person name="Lu R."/>
            <person name="Zhang X."/>
            <person name="Li P."/>
            <person name="Qiu J."/>
            <person name="Olsen K.M."/>
            <person name="Qiu Y."/>
        </authorList>
    </citation>
    <scope>NUCLEOTIDE SEQUENCE</scope>
    <source>
        <strain evidence="5">KIB01</strain>
    </source>
</reference>
<dbReference type="Gene3D" id="2.60.120.200">
    <property type="match status" value="2"/>
</dbReference>
<dbReference type="PANTHER" id="PTHR32401">
    <property type="entry name" value="CONCANAVALIN A-LIKE LECTIN FAMILY PROTEIN"/>
    <property type="match status" value="1"/>
</dbReference>
<organism evidence="5 6">
    <name type="scientific">Dipteronia dyeriana</name>
    <dbReference type="NCBI Taxonomy" id="168575"/>
    <lineage>
        <taxon>Eukaryota</taxon>
        <taxon>Viridiplantae</taxon>
        <taxon>Streptophyta</taxon>
        <taxon>Embryophyta</taxon>
        <taxon>Tracheophyta</taxon>
        <taxon>Spermatophyta</taxon>
        <taxon>Magnoliopsida</taxon>
        <taxon>eudicotyledons</taxon>
        <taxon>Gunneridae</taxon>
        <taxon>Pentapetalae</taxon>
        <taxon>rosids</taxon>
        <taxon>malvids</taxon>
        <taxon>Sapindales</taxon>
        <taxon>Sapindaceae</taxon>
        <taxon>Hippocastanoideae</taxon>
        <taxon>Acereae</taxon>
        <taxon>Dipteronia</taxon>
    </lineage>
</organism>
<proteinExistence type="inferred from homology"/>
<keyword evidence="3" id="KW-0472">Membrane</keyword>
<evidence type="ECO:0000313" key="5">
    <source>
        <dbReference type="EMBL" id="KAK2646429.1"/>
    </source>
</evidence>
<feature type="transmembrane region" description="Helical" evidence="3">
    <location>
        <begin position="159"/>
        <end position="184"/>
    </location>
</feature>
<dbReference type="InterPro" id="IPR050258">
    <property type="entry name" value="Leguminous_Lectin"/>
</dbReference>
<evidence type="ECO:0000313" key="6">
    <source>
        <dbReference type="Proteomes" id="UP001280121"/>
    </source>
</evidence>
<dbReference type="GO" id="GO:0030246">
    <property type="term" value="F:carbohydrate binding"/>
    <property type="evidence" value="ECO:0007669"/>
    <property type="project" value="UniProtKB-KW"/>
</dbReference>
<dbReference type="InterPro" id="IPR013320">
    <property type="entry name" value="ConA-like_dom_sf"/>
</dbReference>
<gene>
    <name evidence="5" type="ORF">Ddye_021624</name>
</gene>
<comment type="caution">
    <text evidence="5">The sequence shown here is derived from an EMBL/GenBank/DDBJ whole genome shotgun (WGS) entry which is preliminary data.</text>
</comment>
<dbReference type="SUPFAM" id="SSF49899">
    <property type="entry name" value="Concanavalin A-like lectins/glucanases"/>
    <property type="match status" value="1"/>
</dbReference>
<feature type="domain" description="Legume lectin" evidence="4">
    <location>
        <begin position="86"/>
        <end position="130"/>
    </location>
</feature>
<keyword evidence="6" id="KW-1185">Reference proteome</keyword>